<dbReference type="EMBL" id="BPLQ01005737">
    <property type="protein sequence ID" value="GIY16870.1"/>
    <property type="molecule type" value="Genomic_DNA"/>
</dbReference>
<protein>
    <submittedName>
        <fullName evidence="2">Uncharacterized protein</fullName>
    </submittedName>
</protein>
<feature type="transmembrane region" description="Helical" evidence="1">
    <location>
        <begin position="12"/>
        <end position="33"/>
    </location>
</feature>
<reference evidence="2 3" key="1">
    <citation type="submission" date="2021-06" db="EMBL/GenBank/DDBJ databases">
        <title>Caerostris darwini draft genome.</title>
        <authorList>
            <person name="Kono N."/>
            <person name="Arakawa K."/>
        </authorList>
    </citation>
    <scope>NUCLEOTIDE SEQUENCE [LARGE SCALE GENOMIC DNA]</scope>
</reference>
<evidence type="ECO:0000313" key="3">
    <source>
        <dbReference type="Proteomes" id="UP001054837"/>
    </source>
</evidence>
<evidence type="ECO:0000313" key="2">
    <source>
        <dbReference type="EMBL" id="GIY16870.1"/>
    </source>
</evidence>
<keyword evidence="1" id="KW-0472">Membrane</keyword>
<gene>
    <name evidence="2" type="ORF">CDAR_502231</name>
</gene>
<comment type="caution">
    <text evidence="2">The sequence shown here is derived from an EMBL/GenBank/DDBJ whole genome shotgun (WGS) entry which is preliminary data.</text>
</comment>
<proteinExistence type="predicted"/>
<accession>A0AAV4R5X4</accession>
<dbReference type="AlphaFoldDB" id="A0AAV4R5X4"/>
<organism evidence="2 3">
    <name type="scientific">Caerostris darwini</name>
    <dbReference type="NCBI Taxonomy" id="1538125"/>
    <lineage>
        <taxon>Eukaryota</taxon>
        <taxon>Metazoa</taxon>
        <taxon>Ecdysozoa</taxon>
        <taxon>Arthropoda</taxon>
        <taxon>Chelicerata</taxon>
        <taxon>Arachnida</taxon>
        <taxon>Araneae</taxon>
        <taxon>Araneomorphae</taxon>
        <taxon>Entelegynae</taxon>
        <taxon>Araneoidea</taxon>
        <taxon>Araneidae</taxon>
        <taxon>Caerostris</taxon>
    </lineage>
</organism>
<keyword evidence="3" id="KW-1185">Reference proteome</keyword>
<keyword evidence="1" id="KW-0812">Transmembrane</keyword>
<name>A0AAV4R5X4_9ARAC</name>
<evidence type="ECO:0000256" key="1">
    <source>
        <dbReference type="SAM" id="Phobius"/>
    </source>
</evidence>
<sequence>MSRSGHRALRHTVWWFVFSVVKCSMFWNSVLLFSKKMSLEAYGLVVRLLSSEVLCVLEFRFAFVKEDGKALYVKIGNEENLFFEMG</sequence>
<keyword evidence="1" id="KW-1133">Transmembrane helix</keyword>
<dbReference type="Proteomes" id="UP001054837">
    <property type="component" value="Unassembled WGS sequence"/>
</dbReference>